<comment type="subcellular location">
    <subcellularLocation>
        <location evidence="1">Cell membrane</location>
        <topology evidence="1">Multi-pass membrane protein</topology>
    </subcellularLocation>
</comment>
<accession>A0ABY8CA82</accession>
<feature type="transmembrane region" description="Helical" evidence="7">
    <location>
        <begin position="279"/>
        <end position="296"/>
    </location>
</feature>
<dbReference type="PANTHER" id="PTHR23514:SF3">
    <property type="entry name" value="BYPASS OF STOP CODON PROTEIN 6"/>
    <property type="match status" value="1"/>
</dbReference>
<evidence type="ECO:0000256" key="3">
    <source>
        <dbReference type="ARBA" id="ARBA00022448"/>
    </source>
</evidence>
<evidence type="ECO:0000313" key="9">
    <source>
        <dbReference type="EMBL" id="WEG36198.1"/>
    </source>
</evidence>
<feature type="transmembrane region" description="Helical" evidence="7">
    <location>
        <begin position="343"/>
        <end position="362"/>
    </location>
</feature>
<evidence type="ECO:0000256" key="5">
    <source>
        <dbReference type="ARBA" id="ARBA00022989"/>
    </source>
</evidence>
<keyword evidence="3" id="KW-0813">Transport</keyword>
<dbReference type="SUPFAM" id="SSF103473">
    <property type="entry name" value="MFS general substrate transporter"/>
    <property type="match status" value="1"/>
</dbReference>
<dbReference type="RefSeq" id="WP_390872948.1">
    <property type="nucleotide sequence ID" value="NZ_CP118868.1"/>
</dbReference>
<dbReference type="PROSITE" id="PS50850">
    <property type="entry name" value="MFS"/>
    <property type="match status" value="1"/>
</dbReference>
<protein>
    <submittedName>
        <fullName evidence="9">MFS transporter</fullName>
    </submittedName>
</protein>
<dbReference type="InterPro" id="IPR020846">
    <property type="entry name" value="MFS_dom"/>
</dbReference>
<dbReference type="InterPro" id="IPR036259">
    <property type="entry name" value="MFS_trans_sf"/>
</dbReference>
<feature type="domain" description="Major facilitator superfamily (MFS) profile" evidence="8">
    <location>
        <begin position="5"/>
        <end position="391"/>
    </location>
</feature>
<feature type="transmembrane region" description="Helical" evidence="7">
    <location>
        <begin position="302"/>
        <end position="322"/>
    </location>
</feature>
<dbReference type="InterPro" id="IPR051788">
    <property type="entry name" value="MFS_Transporter"/>
</dbReference>
<evidence type="ECO:0000256" key="4">
    <source>
        <dbReference type="ARBA" id="ARBA00022692"/>
    </source>
</evidence>
<dbReference type="Proteomes" id="UP001220478">
    <property type="component" value="Chromosome"/>
</dbReference>
<evidence type="ECO:0000256" key="7">
    <source>
        <dbReference type="SAM" id="Phobius"/>
    </source>
</evidence>
<keyword evidence="4 7" id="KW-0812">Transmembrane</keyword>
<comment type="similarity">
    <text evidence="2">Belongs to the major facilitator superfamily.</text>
</comment>
<evidence type="ECO:0000256" key="1">
    <source>
        <dbReference type="ARBA" id="ARBA00004651"/>
    </source>
</evidence>
<evidence type="ECO:0000259" key="8">
    <source>
        <dbReference type="PROSITE" id="PS50850"/>
    </source>
</evidence>
<name>A0ABY8CA82_9FIRM</name>
<dbReference type="Pfam" id="PF07690">
    <property type="entry name" value="MFS_1"/>
    <property type="match status" value="1"/>
</dbReference>
<evidence type="ECO:0000256" key="2">
    <source>
        <dbReference type="ARBA" id="ARBA00008335"/>
    </source>
</evidence>
<organism evidence="9 10">
    <name type="scientific">Amygdalobacter indicium</name>
    <dbReference type="NCBI Taxonomy" id="3029272"/>
    <lineage>
        <taxon>Bacteria</taxon>
        <taxon>Bacillati</taxon>
        <taxon>Bacillota</taxon>
        <taxon>Clostridia</taxon>
        <taxon>Eubacteriales</taxon>
        <taxon>Oscillospiraceae</taxon>
        <taxon>Amygdalobacter</taxon>
    </lineage>
</organism>
<feature type="transmembrane region" description="Helical" evidence="7">
    <location>
        <begin position="368"/>
        <end position="387"/>
    </location>
</feature>
<gene>
    <name evidence="9" type="ORF">PYS61_00680</name>
</gene>
<sequence length="398" mass="43144">MAFILLFIIYLAFISLGLPDALLGAAWPLMYKEFAVPVSYAGIIAMIISACTIISSFQSDRLTRKFGTGKITTISVFLTAVALFGFGLSHNYYLLALFALPYGLGAGSVDASLNNYVALHYRSSHMSWLHCMWGVGASLGPYILGFALHKNLPWNDGYLIVGSIQTLLCLCLLLTLPLWKKHASGQTACKQPSTSATCSRTFGFKDLWRLPGAKAVLLTFFCYSALEHSAALWGSSYLVLHCHLDAALAAQYANRFFLGITCGRLISGFIAFKLKDASLIRWGQGLIAVALVILATTNNGQIALIGLTILGFGCAPIYPSVIHSTPANFGADKSQALIGIQMGCAYIGSTLMPPLFGLIANYCTSKVFPYFLAFFLLIMALAHESALRQVKHKLPVKH</sequence>
<dbReference type="InterPro" id="IPR011701">
    <property type="entry name" value="MFS"/>
</dbReference>
<keyword evidence="10" id="KW-1185">Reference proteome</keyword>
<evidence type="ECO:0000313" key="10">
    <source>
        <dbReference type="Proteomes" id="UP001220478"/>
    </source>
</evidence>
<feature type="transmembrane region" description="Helical" evidence="7">
    <location>
        <begin position="34"/>
        <end position="54"/>
    </location>
</feature>
<reference evidence="9 10" key="1">
    <citation type="submission" date="2023-02" db="EMBL/GenBank/DDBJ databases">
        <title>Novel Oscillospiraceae bacterial genomes.</title>
        <authorList>
            <person name="Srinivasan S."/>
            <person name="Austin M.N."/>
            <person name="Fiedler T.L."/>
            <person name="Strenk S.M."/>
            <person name="Agnew K.J."/>
            <person name="Nagana Gowda G.A."/>
            <person name="Raftery D."/>
            <person name="Beamer M.A."/>
            <person name="Achilles S.L."/>
            <person name="Wiesenfeld H.C."/>
            <person name="Fredricks D.N."/>
            <person name="Hillier S.L."/>
        </authorList>
    </citation>
    <scope>NUCLEOTIDE SEQUENCE [LARGE SCALE GENOMIC DNA]</scope>
    <source>
        <strain evidence="9 10">CHIC02 1186E3-8</strain>
    </source>
</reference>
<dbReference type="PANTHER" id="PTHR23514">
    <property type="entry name" value="BYPASS OF STOP CODON PROTEIN 6"/>
    <property type="match status" value="1"/>
</dbReference>
<feature type="transmembrane region" description="Helical" evidence="7">
    <location>
        <begin position="157"/>
        <end position="176"/>
    </location>
</feature>
<proteinExistence type="inferred from homology"/>
<keyword evidence="6 7" id="KW-0472">Membrane</keyword>
<feature type="transmembrane region" description="Helical" evidence="7">
    <location>
        <begin position="125"/>
        <end position="145"/>
    </location>
</feature>
<keyword evidence="5 7" id="KW-1133">Transmembrane helix</keyword>
<evidence type="ECO:0000256" key="6">
    <source>
        <dbReference type="ARBA" id="ARBA00023136"/>
    </source>
</evidence>
<dbReference type="Gene3D" id="1.20.1250.20">
    <property type="entry name" value="MFS general substrate transporter like domains"/>
    <property type="match status" value="1"/>
</dbReference>
<dbReference type="EMBL" id="CP118868">
    <property type="protein sequence ID" value="WEG36198.1"/>
    <property type="molecule type" value="Genomic_DNA"/>
</dbReference>